<proteinExistence type="predicted"/>
<name>A0A517PJ55_9PLAN</name>
<keyword evidence="2" id="KW-1185">Reference proteome</keyword>
<dbReference type="Proteomes" id="UP000320421">
    <property type="component" value="Chromosome"/>
</dbReference>
<protein>
    <submittedName>
        <fullName evidence="1">Uncharacterized protein</fullName>
    </submittedName>
</protein>
<accession>A0A517PJ55</accession>
<organism evidence="1 2">
    <name type="scientific">Gimesia chilikensis</name>
    <dbReference type="NCBI Taxonomy" id="2605989"/>
    <lineage>
        <taxon>Bacteria</taxon>
        <taxon>Pseudomonadati</taxon>
        <taxon>Planctomycetota</taxon>
        <taxon>Planctomycetia</taxon>
        <taxon>Planctomycetales</taxon>
        <taxon>Planctomycetaceae</taxon>
        <taxon>Gimesia</taxon>
    </lineage>
</organism>
<reference evidence="1 2" key="1">
    <citation type="submission" date="2019-02" db="EMBL/GenBank/DDBJ databases">
        <title>Deep-cultivation of Planctomycetes and their phenomic and genomic characterization uncovers novel biology.</title>
        <authorList>
            <person name="Wiegand S."/>
            <person name="Jogler M."/>
            <person name="Boedeker C."/>
            <person name="Pinto D."/>
            <person name="Vollmers J."/>
            <person name="Rivas-Marin E."/>
            <person name="Kohn T."/>
            <person name="Peeters S.H."/>
            <person name="Heuer A."/>
            <person name="Rast P."/>
            <person name="Oberbeckmann S."/>
            <person name="Bunk B."/>
            <person name="Jeske O."/>
            <person name="Meyerdierks A."/>
            <person name="Storesund J.E."/>
            <person name="Kallscheuer N."/>
            <person name="Luecker S."/>
            <person name="Lage O.M."/>
            <person name="Pohl T."/>
            <person name="Merkel B.J."/>
            <person name="Hornburger P."/>
            <person name="Mueller R.-W."/>
            <person name="Bruemmer F."/>
            <person name="Labrenz M."/>
            <person name="Spormann A.M."/>
            <person name="Op den Camp H."/>
            <person name="Overmann J."/>
            <person name="Amann R."/>
            <person name="Jetten M.S.M."/>
            <person name="Mascher T."/>
            <person name="Medema M.H."/>
            <person name="Devos D.P."/>
            <person name="Kaster A.-K."/>
            <person name="Ovreas L."/>
            <person name="Rohde M."/>
            <person name="Galperin M.Y."/>
            <person name="Jogler C."/>
        </authorList>
    </citation>
    <scope>NUCLEOTIDE SEQUENCE [LARGE SCALE GENOMIC DNA]</scope>
    <source>
        <strain evidence="1 2">HG66A1</strain>
    </source>
</reference>
<gene>
    <name evidence="1" type="ORF">HG66A1_11770</name>
</gene>
<evidence type="ECO:0000313" key="2">
    <source>
        <dbReference type="Proteomes" id="UP000320421"/>
    </source>
</evidence>
<sequence>MSFWESQPVAYTLEREPCFAYSLLWENFRIRSLHLPEVSTVDEPASQLKSHS</sequence>
<dbReference type="RefSeq" id="WP_197996995.1">
    <property type="nucleotide sequence ID" value="NZ_CP036266.1"/>
</dbReference>
<dbReference type="EMBL" id="CP036266">
    <property type="protein sequence ID" value="QDT19412.1"/>
    <property type="molecule type" value="Genomic_DNA"/>
</dbReference>
<evidence type="ECO:0000313" key="1">
    <source>
        <dbReference type="EMBL" id="QDT19412.1"/>
    </source>
</evidence>
<dbReference type="AlphaFoldDB" id="A0A517PJ55"/>